<dbReference type="Pfam" id="PF15902">
    <property type="entry name" value="Sortilin-Vps10"/>
    <property type="match status" value="2"/>
</dbReference>
<dbReference type="GO" id="GO:0010411">
    <property type="term" value="P:xyloglucan metabolic process"/>
    <property type="evidence" value="ECO:0007669"/>
    <property type="project" value="TreeGrafter"/>
</dbReference>
<proteinExistence type="predicted"/>
<dbReference type="PANTHER" id="PTHR43739">
    <property type="entry name" value="XYLOGLUCANASE (EUROFUNG)"/>
    <property type="match status" value="1"/>
</dbReference>
<gene>
    <name evidence="3" type="ORF">EHW67_08425</name>
</gene>
<dbReference type="InterPro" id="IPR031778">
    <property type="entry name" value="Sortilin_N"/>
</dbReference>
<dbReference type="Proteomes" id="UP000267585">
    <property type="component" value="Unassembled WGS sequence"/>
</dbReference>
<evidence type="ECO:0000259" key="2">
    <source>
        <dbReference type="Pfam" id="PF15902"/>
    </source>
</evidence>
<protein>
    <recommendedName>
        <fullName evidence="2">Sortilin N-terminal domain-containing protein</fullName>
    </recommendedName>
</protein>
<dbReference type="CDD" id="cd15482">
    <property type="entry name" value="Sialidase_non-viral"/>
    <property type="match status" value="3"/>
</dbReference>
<evidence type="ECO:0000256" key="1">
    <source>
        <dbReference type="ARBA" id="ARBA00022737"/>
    </source>
</evidence>
<keyword evidence="1" id="KW-0677">Repeat</keyword>
<dbReference type="SUPFAM" id="SSF110296">
    <property type="entry name" value="Oligoxyloglucan reducing end-specific cellobiohydrolase"/>
    <property type="match status" value="2"/>
</dbReference>
<dbReference type="Gene3D" id="2.130.10.10">
    <property type="entry name" value="YVTN repeat-like/Quinoprotein amine dehydrogenase"/>
    <property type="match status" value="4"/>
</dbReference>
<feature type="domain" description="Sortilin N-terminal" evidence="2">
    <location>
        <begin position="139"/>
        <end position="256"/>
    </location>
</feature>
<dbReference type="EMBL" id="RQPJ01000003">
    <property type="protein sequence ID" value="RTE53949.1"/>
    <property type="molecule type" value="Genomic_DNA"/>
</dbReference>
<dbReference type="RefSeq" id="WP_126161937.1">
    <property type="nucleotide sequence ID" value="NZ_RQPJ01000003.1"/>
</dbReference>
<feature type="domain" description="Sortilin N-terminal" evidence="2">
    <location>
        <begin position="593"/>
        <end position="713"/>
    </location>
</feature>
<dbReference type="InterPro" id="IPR052025">
    <property type="entry name" value="Xyloglucanase_GH74"/>
</dbReference>
<organism evidence="3 4">
    <name type="scientific">Arenibacter aquaticus</name>
    <dbReference type="NCBI Taxonomy" id="2489054"/>
    <lineage>
        <taxon>Bacteria</taxon>
        <taxon>Pseudomonadati</taxon>
        <taxon>Bacteroidota</taxon>
        <taxon>Flavobacteriia</taxon>
        <taxon>Flavobacteriales</taxon>
        <taxon>Flavobacteriaceae</taxon>
        <taxon>Arenibacter</taxon>
    </lineage>
</organism>
<evidence type="ECO:0000313" key="4">
    <source>
        <dbReference type="Proteomes" id="UP000267585"/>
    </source>
</evidence>
<name>A0A3S0CP27_9FLAO</name>
<keyword evidence="4" id="KW-1185">Reference proteome</keyword>
<dbReference type="AlphaFoldDB" id="A0A3S0CP27"/>
<dbReference type="OrthoDB" id="9757947at2"/>
<sequence length="870" mass="97368">MKLHFLYLVGLLLFLHPIIADGQQPASPLEASYRQHKKLSQAKTLGLQWEPLGPVVNSARVEAVQLDPTHPGTMYVAFGSGNLWKTTDNGLTWKTLFEDQPVLGIGDIALAPSNPDILYVGSGESLKKARNFTMPGNGVYKSIDGGNTWKHCGLDDSWHIGEIAVHPTDPNIVVVAVLGHFWSTNKNRGIYRTEDGGDTWEHVLFVDEKTAANDVVISPSDPNVMYASLWENNPGITGNNSAIYVSRNAGKSWEKASNGFPQGPEVGRIGVAVSYTNPLKAYALVDNKGQKESAEIYKTLDGGKHWERTHTEELMINSVVGWYFQDIYVNPKDDEEIFGLGVRMAHSTNGGRDFNLIGGDVFHMFPSDADQLHLDQCELWINPDFPDHMAVGNDGGLYVTYNKGKSWMHHNNIPAGEFYDIAVDNQDPYLVYGGTQDDATVYGPAVEWNPKYADRWQYLWIDAWSGGDGCITQVDPEDPNTVYFSSQNGAARRKDMQKDRSVSIKPKLPKNHGGTLQYNFVTPYAISHYDSKTLYHAGNYVFKSENRGDDWQLISGDLSNSSQAEKQSFSAGAFAESPIKPGYLYVGTDKGAFWATKDDGAKWKEYSEGLPNGYIRSIVPSKYDASRIYITLSGINYDDFSNHIYVSEDGGKKWHKIQGNLPNETAYVICEDPKFEDVLYAGLLRGVYISVDRGATWSLLGENMPIVAVADLEIEENTSDLLVATHGRGIYKTNLKPLHKALELGLPLKKSFLFDTPSVKRPWVNDTHRDIDYNTINKVPITFWATKSQDVNIKIYNEGEELIWSHALAVKEGMNQFRWNLIIKKQSSPKPYFIHYDKFIEKGVYKILLEMNGETLTGTLKVEEGSRPKH</sequence>
<comment type="caution">
    <text evidence="3">The sequence shown here is derived from an EMBL/GenBank/DDBJ whole genome shotgun (WGS) entry which is preliminary data.</text>
</comment>
<dbReference type="PANTHER" id="PTHR43739:SF5">
    <property type="entry name" value="EXO-ALPHA-SIALIDASE"/>
    <property type="match status" value="1"/>
</dbReference>
<evidence type="ECO:0000313" key="3">
    <source>
        <dbReference type="EMBL" id="RTE53949.1"/>
    </source>
</evidence>
<accession>A0A3S0CP27</accession>
<reference evidence="3 4" key="1">
    <citation type="submission" date="2018-11" db="EMBL/GenBank/DDBJ databases">
        <title>Arenibacter aquaticus sp.nov., a marine bacterium isolated from surface seawater in the South China Sea.</title>
        <authorList>
            <person name="Guo J."/>
            <person name="Sun J."/>
        </authorList>
    </citation>
    <scope>NUCLEOTIDE SEQUENCE [LARGE SCALE GENOMIC DNA]</scope>
    <source>
        <strain evidence="3 4">GUO666</strain>
    </source>
</reference>
<dbReference type="InterPro" id="IPR015943">
    <property type="entry name" value="WD40/YVTN_repeat-like_dom_sf"/>
</dbReference>